<keyword evidence="3" id="KW-1185">Reference proteome</keyword>
<accession>A0AAF0V2J0</accession>
<feature type="domain" description="PB1" evidence="1">
    <location>
        <begin position="30"/>
        <end position="66"/>
    </location>
</feature>
<dbReference type="EMBL" id="CP133622">
    <property type="protein sequence ID" value="WMV55541.1"/>
    <property type="molecule type" value="Genomic_DNA"/>
</dbReference>
<dbReference type="AlphaFoldDB" id="A0AAF0V2J0"/>
<gene>
    <name evidence="2" type="ORF">MTR67_048926</name>
</gene>
<protein>
    <recommendedName>
        <fullName evidence="1">PB1 domain-containing protein</fullName>
    </recommendedName>
</protein>
<dbReference type="Proteomes" id="UP001234989">
    <property type="component" value="Chromosome 11"/>
</dbReference>
<name>A0AAF0V2J0_SOLVR</name>
<evidence type="ECO:0000313" key="2">
    <source>
        <dbReference type="EMBL" id="WMV55541.1"/>
    </source>
</evidence>
<sequence>MLDVQFNTLFESVKALQDWVKVEMQLDSIQDEDEDWILISTDSDLRDGMLSLRLLGRTTMRLLVTPGADT</sequence>
<dbReference type="SUPFAM" id="SSF54277">
    <property type="entry name" value="CAD &amp; PB1 domains"/>
    <property type="match status" value="1"/>
</dbReference>
<evidence type="ECO:0000259" key="1">
    <source>
        <dbReference type="Pfam" id="PF00564"/>
    </source>
</evidence>
<proteinExistence type="predicted"/>
<organism evidence="2 3">
    <name type="scientific">Solanum verrucosum</name>
    <dbReference type="NCBI Taxonomy" id="315347"/>
    <lineage>
        <taxon>Eukaryota</taxon>
        <taxon>Viridiplantae</taxon>
        <taxon>Streptophyta</taxon>
        <taxon>Embryophyta</taxon>
        <taxon>Tracheophyta</taxon>
        <taxon>Spermatophyta</taxon>
        <taxon>Magnoliopsida</taxon>
        <taxon>eudicotyledons</taxon>
        <taxon>Gunneridae</taxon>
        <taxon>Pentapetalae</taxon>
        <taxon>asterids</taxon>
        <taxon>lamiids</taxon>
        <taxon>Solanales</taxon>
        <taxon>Solanaceae</taxon>
        <taxon>Solanoideae</taxon>
        <taxon>Solaneae</taxon>
        <taxon>Solanum</taxon>
    </lineage>
</organism>
<dbReference type="InterPro" id="IPR000270">
    <property type="entry name" value="PB1_dom"/>
</dbReference>
<evidence type="ECO:0000313" key="3">
    <source>
        <dbReference type="Proteomes" id="UP001234989"/>
    </source>
</evidence>
<dbReference type="Pfam" id="PF00564">
    <property type="entry name" value="PB1"/>
    <property type="match status" value="1"/>
</dbReference>
<reference evidence="2" key="1">
    <citation type="submission" date="2023-08" db="EMBL/GenBank/DDBJ databases">
        <title>A de novo genome assembly of Solanum verrucosum Schlechtendal, a Mexican diploid species geographically isolated from the other diploid A-genome species in potato relatives.</title>
        <authorList>
            <person name="Hosaka K."/>
        </authorList>
    </citation>
    <scope>NUCLEOTIDE SEQUENCE</scope>
    <source>
        <tissue evidence="2">Young leaves</tissue>
    </source>
</reference>